<dbReference type="InterPro" id="IPR041679">
    <property type="entry name" value="DNA2/NAM7-like_C"/>
</dbReference>
<organism evidence="4 5">
    <name type="scientific">Boothiomyces macroporosus</name>
    <dbReference type="NCBI Taxonomy" id="261099"/>
    <lineage>
        <taxon>Eukaryota</taxon>
        <taxon>Fungi</taxon>
        <taxon>Fungi incertae sedis</taxon>
        <taxon>Chytridiomycota</taxon>
        <taxon>Chytridiomycota incertae sedis</taxon>
        <taxon>Chytridiomycetes</taxon>
        <taxon>Rhizophydiales</taxon>
        <taxon>Terramycetaceae</taxon>
        <taxon>Boothiomyces</taxon>
    </lineage>
</organism>
<evidence type="ECO:0000313" key="4">
    <source>
        <dbReference type="EMBL" id="KAJ3257032.1"/>
    </source>
</evidence>
<dbReference type="EMBL" id="JADGKB010000043">
    <property type="protein sequence ID" value="KAJ3257032.1"/>
    <property type="molecule type" value="Genomic_DNA"/>
</dbReference>
<sequence length="1363" mass="156913">MVKELYKLPMDNINYQLPPFNVFRDKSIAWLPLTTILGSINDSDLSEYLSLSTTDPDLLIITSFLKNETGNLWERLAFFEFILKNTPCNWVRTKFSTEIGYDLVDSIYNSPMFEMITVENENDELLYKRRTLSLSWITNICAIVSDNYWLEGVVKKLLVLSSSWSSEFLQILYDKLISISKSSYCPIDTQAAILYCFQSKKYKPVMKSLYPIFYQIIKKDLLALYKNKVENSEKTSIVEHSDLWSGLSDWNIPNDHVEELLNVFSRLCYTGKQANIAKSARYWDSLRIVSTNIANLINNDIIFDLKTTLELLTFNDRGIQSKIKGLLKHITGQDSFEYSLSTFISQGKIDTSVILDLVRKLDRNIEGGFIVHATIKPFMVVLSAYFKLIFPNKEIRIDSNAKTFWLSVFLLCNRILANLANWKKILKTEMDGVEFYAKDVIQTMKTFSSNVTTMARRIGDEKKFLADWVNDVLNALSSWLETSEHEINYIVAKIVIDTCSNVDNPDDLIGPNRDVVQKIHDKAMNNSQKEQLWKLLFPKQEKKRSYFEPIDSSMLHPSKKPSFDASSAYTDQLWKMIQNSDISKSSIPSHLSQTRLPEKIIPIKSTNFQPVIPIPRKTDTKKSSSLLGQLKEEVRMERRKNELKHSVPETTTVLNRKRYRESSPQPVEEEPEKERRSIKRIEVPLDRRFKLGQPISVPNNLPKETKGAIRMEQFFDTVLQWNLDTVEPQVNFKDFQEIPLTFANPSLYIKAFEPLLMIECQTQFAQELKQLQDKESYVLYLETIQIIDTSHEVKFSMTEFDYKQENWNENSFLCLTDESGVTILVFVKAVQKKLKVYNLTCKLSLKGDNTRNTPNIRPHTKWEAKLVMSLTTYIREYNTLVKMGSYMMLPNIINPSKTATFMKPDRLKLDHYIEKLGVNESQAEALYCAVNQKLGFVLIQGPPGTGKTRTLLAIISALQIPKEVIAIPTNYSHSKMDQYPGRVNKRLLICAPSNAAIDEITRRLMQGILDYNGKIYRPNIVRIGNASSIHNDVISISLDALVEKQFANRTNNSVTETAKALAMVKEQRELWRKKEIKDPTDTTVAAHIGKLTGEIKMLQEKLYDEQRGASADFEKEKAKVRQTILVRADIVLSTLSGSGHDCLVELRGCSFETVIIDEACQAVELSTLIPLRYGCTKCILVGDPQQLPPTIKSQVAIKLGYDRSLFQRLLTNNPEIVCLLKTQYRMHPEISIFPSRQFYKGLLKDAPGMIEDRKAIWHQKTAFKPFLFIDVAGKEEKSKYLSTYNMNEVGICVTLIQLLAYHFPDIKFGHKIGIISFYKEQIRQLRRAFRRTFGDRILNYIDINTVIAVNIRWMVFKDKKKIL</sequence>
<dbReference type="CDD" id="cd18042">
    <property type="entry name" value="DEXXQc_SETX"/>
    <property type="match status" value="1"/>
</dbReference>
<feature type="region of interest" description="Disordered" evidence="1">
    <location>
        <begin position="657"/>
        <end position="676"/>
    </location>
</feature>
<keyword evidence="5" id="KW-1185">Reference proteome</keyword>
<feature type="domain" description="DNA2/NAM7 helicase-like C-terminal" evidence="3">
    <location>
        <begin position="1201"/>
        <end position="1346"/>
    </location>
</feature>
<evidence type="ECO:0000256" key="1">
    <source>
        <dbReference type="SAM" id="MobiDB-lite"/>
    </source>
</evidence>
<dbReference type="PANTHER" id="PTHR10887:SF495">
    <property type="entry name" value="HELICASE SENATAXIN ISOFORM X1-RELATED"/>
    <property type="match status" value="1"/>
</dbReference>
<protein>
    <submittedName>
        <fullName evidence="4">DEAD-box type RNA helicase</fullName>
    </submittedName>
</protein>
<gene>
    <name evidence="4" type="primary">SEN1</name>
    <name evidence="4" type="ORF">HK103_005016</name>
</gene>
<keyword evidence="4" id="KW-0067">ATP-binding</keyword>
<evidence type="ECO:0000313" key="5">
    <source>
        <dbReference type="Proteomes" id="UP001210925"/>
    </source>
</evidence>
<dbReference type="InterPro" id="IPR045055">
    <property type="entry name" value="DNA2/NAM7-like"/>
</dbReference>
<dbReference type="InterPro" id="IPR041677">
    <property type="entry name" value="DNA2/NAM7_AAA_11"/>
</dbReference>
<keyword evidence="4" id="KW-0347">Helicase</keyword>
<dbReference type="Pfam" id="PF13086">
    <property type="entry name" value="AAA_11"/>
    <property type="match status" value="1"/>
</dbReference>
<dbReference type="InterPro" id="IPR027417">
    <property type="entry name" value="P-loop_NTPase"/>
</dbReference>
<accession>A0AAD5Y3Q7</accession>
<dbReference type="GO" id="GO:0001147">
    <property type="term" value="F:transcription termination site sequence-specific DNA binding"/>
    <property type="evidence" value="ECO:0007669"/>
    <property type="project" value="TreeGrafter"/>
</dbReference>
<evidence type="ECO:0000259" key="2">
    <source>
        <dbReference type="Pfam" id="PF13086"/>
    </source>
</evidence>
<name>A0AAD5Y3Q7_9FUNG</name>
<dbReference type="SUPFAM" id="SSF52540">
    <property type="entry name" value="P-loop containing nucleoside triphosphate hydrolases"/>
    <property type="match status" value="1"/>
</dbReference>
<dbReference type="PANTHER" id="PTHR10887">
    <property type="entry name" value="DNA2/NAM7 HELICASE FAMILY"/>
    <property type="match status" value="1"/>
</dbReference>
<keyword evidence="4" id="KW-0378">Hydrolase</keyword>
<dbReference type="InterPro" id="IPR047187">
    <property type="entry name" value="SF1_C_Upf1"/>
</dbReference>
<dbReference type="Proteomes" id="UP001210925">
    <property type="component" value="Unassembled WGS sequence"/>
</dbReference>
<dbReference type="Pfam" id="PF13087">
    <property type="entry name" value="AAA_12"/>
    <property type="match status" value="1"/>
</dbReference>
<evidence type="ECO:0000259" key="3">
    <source>
        <dbReference type="Pfam" id="PF13087"/>
    </source>
</evidence>
<dbReference type="GO" id="GO:0006369">
    <property type="term" value="P:termination of RNA polymerase II transcription"/>
    <property type="evidence" value="ECO:0007669"/>
    <property type="project" value="TreeGrafter"/>
</dbReference>
<dbReference type="CDD" id="cd18808">
    <property type="entry name" value="SF1_C_Upf1"/>
    <property type="match status" value="1"/>
</dbReference>
<dbReference type="GO" id="GO:0004386">
    <property type="term" value="F:helicase activity"/>
    <property type="evidence" value="ECO:0007669"/>
    <property type="project" value="UniProtKB-KW"/>
</dbReference>
<feature type="domain" description="DNA2/NAM7 helicase helicase" evidence="2">
    <location>
        <begin position="918"/>
        <end position="1194"/>
    </location>
</feature>
<dbReference type="GO" id="GO:0016604">
    <property type="term" value="C:nuclear body"/>
    <property type="evidence" value="ECO:0007669"/>
    <property type="project" value="TreeGrafter"/>
</dbReference>
<comment type="caution">
    <text evidence="4">The sequence shown here is derived from an EMBL/GenBank/DDBJ whole genome shotgun (WGS) entry which is preliminary data.</text>
</comment>
<reference evidence="4" key="1">
    <citation type="submission" date="2020-05" db="EMBL/GenBank/DDBJ databases">
        <title>Phylogenomic resolution of chytrid fungi.</title>
        <authorList>
            <person name="Stajich J.E."/>
            <person name="Amses K."/>
            <person name="Simmons R."/>
            <person name="Seto K."/>
            <person name="Myers J."/>
            <person name="Bonds A."/>
            <person name="Quandt C.A."/>
            <person name="Barry K."/>
            <person name="Liu P."/>
            <person name="Grigoriev I."/>
            <person name="Longcore J.E."/>
            <person name="James T.Y."/>
        </authorList>
    </citation>
    <scope>NUCLEOTIDE SEQUENCE</scope>
    <source>
        <strain evidence="4">PLAUS21</strain>
    </source>
</reference>
<keyword evidence="4" id="KW-0547">Nucleotide-binding</keyword>
<dbReference type="Gene3D" id="3.40.50.300">
    <property type="entry name" value="P-loop containing nucleotide triphosphate hydrolases"/>
    <property type="match status" value="2"/>
</dbReference>
<proteinExistence type="predicted"/>